<evidence type="ECO:0000256" key="4">
    <source>
        <dbReference type="ARBA" id="ARBA00022723"/>
    </source>
</evidence>
<keyword evidence="3 8" id="KW-0349">Heme</keyword>
<dbReference type="Proteomes" id="UP001159364">
    <property type="component" value="Linkage Group LG01"/>
</dbReference>
<dbReference type="InterPro" id="IPR017972">
    <property type="entry name" value="Cyt_P450_CS"/>
</dbReference>
<evidence type="ECO:0000256" key="9">
    <source>
        <dbReference type="RuleBase" id="RU000461"/>
    </source>
</evidence>
<dbReference type="InterPro" id="IPR036396">
    <property type="entry name" value="Cyt_P450_sf"/>
</dbReference>
<protein>
    <recommendedName>
        <fullName evidence="13">Cytochrome P450</fullName>
    </recommendedName>
</protein>
<dbReference type="PANTHER" id="PTHR47955:SF8">
    <property type="entry name" value="CYTOCHROME P450 71D11-LIKE"/>
    <property type="match status" value="1"/>
</dbReference>
<evidence type="ECO:0000256" key="10">
    <source>
        <dbReference type="SAM" id="Phobius"/>
    </source>
</evidence>
<keyword evidence="7 9" id="KW-0503">Monooxygenase</keyword>
<dbReference type="PRINTS" id="PR00385">
    <property type="entry name" value="P450"/>
</dbReference>
<reference evidence="11 12" key="1">
    <citation type="submission" date="2021-09" db="EMBL/GenBank/DDBJ databases">
        <title>Genomic insights and catalytic innovation underlie evolution of tropane alkaloids biosynthesis.</title>
        <authorList>
            <person name="Wang Y.-J."/>
            <person name="Tian T."/>
            <person name="Huang J.-P."/>
            <person name="Huang S.-X."/>
        </authorList>
    </citation>
    <scope>NUCLEOTIDE SEQUENCE [LARGE SCALE GENOMIC DNA]</scope>
    <source>
        <strain evidence="11">KIB-2018</strain>
        <tissue evidence="11">Leaf</tissue>
    </source>
</reference>
<dbReference type="SUPFAM" id="SSF48264">
    <property type="entry name" value="Cytochrome P450"/>
    <property type="match status" value="1"/>
</dbReference>
<evidence type="ECO:0000256" key="1">
    <source>
        <dbReference type="ARBA" id="ARBA00001971"/>
    </source>
</evidence>
<evidence type="ECO:0000256" key="8">
    <source>
        <dbReference type="PIRSR" id="PIRSR602401-1"/>
    </source>
</evidence>
<dbReference type="PROSITE" id="PS00086">
    <property type="entry name" value="CYTOCHROME_P450"/>
    <property type="match status" value="1"/>
</dbReference>
<evidence type="ECO:0008006" key="13">
    <source>
        <dbReference type="Google" id="ProtNLM"/>
    </source>
</evidence>
<evidence type="ECO:0000313" key="11">
    <source>
        <dbReference type="EMBL" id="KAJ8773538.1"/>
    </source>
</evidence>
<dbReference type="AlphaFoldDB" id="A0AAV8U6Q6"/>
<evidence type="ECO:0000313" key="12">
    <source>
        <dbReference type="Proteomes" id="UP001159364"/>
    </source>
</evidence>
<dbReference type="Pfam" id="PF00067">
    <property type="entry name" value="p450"/>
    <property type="match status" value="1"/>
</dbReference>
<name>A0AAV8U6Q6_9ROSI</name>
<evidence type="ECO:0000256" key="2">
    <source>
        <dbReference type="ARBA" id="ARBA00010617"/>
    </source>
</evidence>
<dbReference type="PANTHER" id="PTHR47955">
    <property type="entry name" value="CYTOCHROME P450 FAMILY 71 PROTEIN"/>
    <property type="match status" value="1"/>
</dbReference>
<dbReference type="PRINTS" id="PR00463">
    <property type="entry name" value="EP450I"/>
</dbReference>
<proteinExistence type="inferred from homology"/>
<keyword evidence="5 9" id="KW-0560">Oxidoreductase</keyword>
<keyword evidence="10" id="KW-1133">Transmembrane helix</keyword>
<gene>
    <name evidence="11" type="ORF">K2173_005784</name>
</gene>
<evidence type="ECO:0000256" key="6">
    <source>
        <dbReference type="ARBA" id="ARBA00023004"/>
    </source>
</evidence>
<keyword evidence="4 8" id="KW-0479">Metal-binding</keyword>
<dbReference type="InterPro" id="IPR001128">
    <property type="entry name" value="Cyt_P450"/>
</dbReference>
<comment type="similarity">
    <text evidence="2 9">Belongs to the cytochrome P450 family.</text>
</comment>
<dbReference type="GO" id="GO:0016705">
    <property type="term" value="F:oxidoreductase activity, acting on paired donors, with incorporation or reduction of molecular oxygen"/>
    <property type="evidence" value="ECO:0007669"/>
    <property type="project" value="InterPro"/>
</dbReference>
<dbReference type="EMBL" id="JAIWQS010000001">
    <property type="protein sequence ID" value="KAJ8773538.1"/>
    <property type="molecule type" value="Genomic_DNA"/>
</dbReference>
<dbReference type="FunFam" id="1.10.630.10:FF:000008">
    <property type="entry name" value="Cytochrome P450 71D8"/>
    <property type="match status" value="1"/>
</dbReference>
<evidence type="ECO:0000256" key="3">
    <source>
        <dbReference type="ARBA" id="ARBA00022617"/>
    </source>
</evidence>
<dbReference type="Gene3D" id="1.10.630.10">
    <property type="entry name" value="Cytochrome P450"/>
    <property type="match status" value="1"/>
</dbReference>
<evidence type="ECO:0000256" key="5">
    <source>
        <dbReference type="ARBA" id="ARBA00023002"/>
    </source>
</evidence>
<accession>A0AAV8U6Q6</accession>
<dbReference type="InterPro" id="IPR002401">
    <property type="entry name" value="Cyt_P450_E_grp-I"/>
</dbReference>
<keyword evidence="6 8" id="KW-0408">Iron</keyword>
<dbReference type="GO" id="GO:0004497">
    <property type="term" value="F:monooxygenase activity"/>
    <property type="evidence" value="ECO:0007669"/>
    <property type="project" value="UniProtKB-KW"/>
</dbReference>
<keyword evidence="10" id="KW-0812">Transmembrane</keyword>
<dbReference type="GO" id="GO:0020037">
    <property type="term" value="F:heme binding"/>
    <property type="evidence" value="ECO:0007669"/>
    <property type="project" value="InterPro"/>
</dbReference>
<comment type="cofactor">
    <cofactor evidence="1 8">
        <name>heme</name>
        <dbReference type="ChEBI" id="CHEBI:30413"/>
    </cofactor>
</comment>
<dbReference type="GO" id="GO:0005506">
    <property type="term" value="F:iron ion binding"/>
    <property type="evidence" value="ECO:0007669"/>
    <property type="project" value="InterPro"/>
</dbReference>
<feature type="binding site" description="axial binding residue" evidence="8">
    <location>
        <position position="444"/>
    </location>
    <ligand>
        <name>heme</name>
        <dbReference type="ChEBI" id="CHEBI:30413"/>
    </ligand>
    <ligandPart>
        <name>Fe</name>
        <dbReference type="ChEBI" id="CHEBI:18248"/>
    </ligandPart>
</feature>
<keyword evidence="12" id="KW-1185">Reference proteome</keyword>
<feature type="transmembrane region" description="Helical" evidence="10">
    <location>
        <begin position="5"/>
        <end position="22"/>
    </location>
</feature>
<evidence type="ECO:0000256" key="7">
    <source>
        <dbReference type="ARBA" id="ARBA00023033"/>
    </source>
</evidence>
<dbReference type="CDD" id="cd11072">
    <property type="entry name" value="CYP71-like"/>
    <property type="match status" value="1"/>
</dbReference>
<sequence>MEHQFCFSIFLFIFLCISMFILRKISKTNQQAQNLPPGPKKLPIIGNLLELGGSLPHHRLRDLAKKYGPLMHVQLGELSTIVVSSPEAAKEIMKTHDVIFADRPYLIAAEIIAYNSSMVMSRYGDFWRQMRKICILELLSAKRVQCFRSIREEEVSDLIRNISSSSGSLINLSKMIFSLTFSVTSRTAFGKIWQDKYAFGPIIQEIIQVGGGFSVTDVYPSLKFLPVITGMKRKLQRLHKKIDSVLDIIIHEHKATKLANEDSEKSEVRDLDLVDVLLNLQEHGDLEFPLSTDNVKAVILDVFVAGSETSSTALEWAISELLKNPRVMKKAQAEVRRVFDRKGAIDETSLEELSYLKLIIKETLRLHPPLPLLIPRECRETCEINGYVIPAKFKVIVNSWAIGRDPNHWKEPERFYPERFLNSSIDYKGANFELIPFGGGRRICPGITFGIANVEFSLAQLLYNFDWKLPSGMKEEDLDMTELFGAAVRRKHDLHVVPIPYNPLPL</sequence>
<comment type="caution">
    <text evidence="11">The sequence shown here is derived from an EMBL/GenBank/DDBJ whole genome shotgun (WGS) entry which is preliminary data.</text>
</comment>
<organism evidence="11 12">
    <name type="scientific">Erythroxylum novogranatense</name>
    <dbReference type="NCBI Taxonomy" id="1862640"/>
    <lineage>
        <taxon>Eukaryota</taxon>
        <taxon>Viridiplantae</taxon>
        <taxon>Streptophyta</taxon>
        <taxon>Embryophyta</taxon>
        <taxon>Tracheophyta</taxon>
        <taxon>Spermatophyta</taxon>
        <taxon>Magnoliopsida</taxon>
        <taxon>eudicotyledons</taxon>
        <taxon>Gunneridae</taxon>
        <taxon>Pentapetalae</taxon>
        <taxon>rosids</taxon>
        <taxon>fabids</taxon>
        <taxon>Malpighiales</taxon>
        <taxon>Erythroxylaceae</taxon>
        <taxon>Erythroxylum</taxon>
    </lineage>
</organism>
<keyword evidence="10" id="KW-0472">Membrane</keyword>